<dbReference type="InterPro" id="IPR050924">
    <property type="entry name" value="Peroxiredoxin_BCP/PrxQ"/>
</dbReference>
<dbReference type="GO" id="GO:0005737">
    <property type="term" value="C:cytoplasm"/>
    <property type="evidence" value="ECO:0007669"/>
    <property type="project" value="TreeGrafter"/>
</dbReference>
<evidence type="ECO:0000256" key="4">
    <source>
        <dbReference type="ARBA" id="ARBA00023002"/>
    </source>
</evidence>
<dbReference type="AlphaFoldDB" id="W2RV59"/>
<dbReference type="PROSITE" id="PS51352">
    <property type="entry name" value="THIOREDOXIN_2"/>
    <property type="match status" value="1"/>
</dbReference>
<dbReference type="InterPro" id="IPR000866">
    <property type="entry name" value="AhpC/TSA"/>
</dbReference>
<evidence type="ECO:0000256" key="9">
    <source>
        <dbReference type="ARBA" id="ARBA00049091"/>
    </source>
</evidence>
<dbReference type="PANTHER" id="PTHR42801:SF7">
    <property type="entry name" value="SLL1159 PROTEIN"/>
    <property type="match status" value="1"/>
</dbReference>
<evidence type="ECO:0000256" key="2">
    <source>
        <dbReference type="ARBA" id="ARBA00022559"/>
    </source>
</evidence>
<evidence type="ECO:0000313" key="11">
    <source>
        <dbReference type="EMBL" id="ETN39594.1"/>
    </source>
</evidence>
<keyword evidence="3" id="KW-0049">Antioxidant</keyword>
<keyword evidence="2" id="KW-0575">Peroxidase</keyword>
<keyword evidence="5" id="KW-1015">Disulfide bond</keyword>
<dbReference type="STRING" id="1220924.W2RV59"/>
<dbReference type="OrthoDB" id="338622at2759"/>
<organism evidence="11 12">
    <name type="scientific">Cyphellophora europaea (strain CBS 101466)</name>
    <name type="common">Phialophora europaea</name>
    <dbReference type="NCBI Taxonomy" id="1220924"/>
    <lineage>
        <taxon>Eukaryota</taxon>
        <taxon>Fungi</taxon>
        <taxon>Dikarya</taxon>
        <taxon>Ascomycota</taxon>
        <taxon>Pezizomycotina</taxon>
        <taxon>Eurotiomycetes</taxon>
        <taxon>Chaetothyriomycetidae</taxon>
        <taxon>Chaetothyriales</taxon>
        <taxon>Cyphellophoraceae</taxon>
        <taxon>Cyphellophora</taxon>
    </lineage>
</organism>
<dbReference type="InterPro" id="IPR036249">
    <property type="entry name" value="Thioredoxin-like_sf"/>
</dbReference>
<proteinExistence type="inferred from homology"/>
<dbReference type="Pfam" id="PF00578">
    <property type="entry name" value="AhpC-TSA"/>
    <property type="match status" value="1"/>
</dbReference>
<accession>W2RV59</accession>
<dbReference type="GO" id="GO:0008379">
    <property type="term" value="F:thioredoxin peroxidase activity"/>
    <property type="evidence" value="ECO:0007669"/>
    <property type="project" value="TreeGrafter"/>
</dbReference>
<dbReference type="RefSeq" id="XP_008718379.1">
    <property type="nucleotide sequence ID" value="XM_008720157.1"/>
</dbReference>
<dbReference type="Proteomes" id="UP000030752">
    <property type="component" value="Unassembled WGS sequence"/>
</dbReference>
<dbReference type="Gene3D" id="3.40.30.10">
    <property type="entry name" value="Glutaredoxin"/>
    <property type="match status" value="1"/>
</dbReference>
<keyword evidence="4" id="KW-0560">Oxidoreductase</keyword>
<dbReference type="GeneID" id="19973159"/>
<dbReference type="EMBL" id="KB822721">
    <property type="protein sequence ID" value="ETN39594.1"/>
    <property type="molecule type" value="Genomic_DNA"/>
</dbReference>
<dbReference type="EC" id="1.11.1.24" evidence="1"/>
<dbReference type="InParanoid" id="W2RV59"/>
<evidence type="ECO:0000256" key="5">
    <source>
        <dbReference type="ARBA" id="ARBA00023157"/>
    </source>
</evidence>
<dbReference type="eggNOG" id="ENOG502SC9F">
    <property type="taxonomic scope" value="Eukaryota"/>
</dbReference>
<evidence type="ECO:0000256" key="1">
    <source>
        <dbReference type="ARBA" id="ARBA00013017"/>
    </source>
</evidence>
<dbReference type="SUPFAM" id="SSF52833">
    <property type="entry name" value="Thioredoxin-like"/>
    <property type="match status" value="1"/>
</dbReference>
<gene>
    <name evidence="11" type="ORF">HMPREF1541_05820</name>
</gene>
<evidence type="ECO:0000256" key="3">
    <source>
        <dbReference type="ARBA" id="ARBA00022862"/>
    </source>
</evidence>
<evidence type="ECO:0000256" key="8">
    <source>
        <dbReference type="ARBA" id="ARBA00038489"/>
    </source>
</evidence>
<keyword evidence="12" id="KW-1185">Reference proteome</keyword>
<feature type="domain" description="Thioredoxin" evidence="10">
    <location>
        <begin position="43"/>
        <end position="219"/>
    </location>
</feature>
<reference evidence="11 12" key="1">
    <citation type="submission" date="2013-03" db="EMBL/GenBank/DDBJ databases">
        <title>The Genome Sequence of Phialophora europaea CBS 101466.</title>
        <authorList>
            <consortium name="The Broad Institute Genomics Platform"/>
            <person name="Cuomo C."/>
            <person name="de Hoog S."/>
            <person name="Gorbushina A."/>
            <person name="Walker B."/>
            <person name="Young S.K."/>
            <person name="Zeng Q."/>
            <person name="Gargeya S."/>
            <person name="Fitzgerald M."/>
            <person name="Haas B."/>
            <person name="Abouelleil A."/>
            <person name="Allen A.W."/>
            <person name="Alvarado L."/>
            <person name="Arachchi H.M."/>
            <person name="Berlin A.M."/>
            <person name="Chapman S.B."/>
            <person name="Gainer-Dewar J."/>
            <person name="Goldberg J."/>
            <person name="Griggs A."/>
            <person name="Gujja S."/>
            <person name="Hansen M."/>
            <person name="Howarth C."/>
            <person name="Imamovic A."/>
            <person name="Ireland A."/>
            <person name="Larimer J."/>
            <person name="McCowan C."/>
            <person name="Murphy C."/>
            <person name="Pearson M."/>
            <person name="Poon T.W."/>
            <person name="Priest M."/>
            <person name="Roberts A."/>
            <person name="Saif S."/>
            <person name="Shea T."/>
            <person name="Sisk P."/>
            <person name="Sykes S."/>
            <person name="Wortman J."/>
            <person name="Nusbaum C."/>
            <person name="Birren B."/>
        </authorList>
    </citation>
    <scope>NUCLEOTIDE SEQUENCE [LARGE SCALE GENOMIC DNA]</scope>
    <source>
        <strain evidence="11 12">CBS 101466</strain>
    </source>
</reference>
<dbReference type="CDD" id="cd02970">
    <property type="entry name" value="PRX_like2"/>
    <property type="match status" value="1"/>
</dbReference>
<keyword evidence="6" id="KW-0676">Redox-active center</keyword>
<evidence type="ECO:0000256" key="6">
    <source>
        <dbReference type="ARBA" id="ARBA00023284"/>
    </source>
</evidence>
<dbReference type="InterPro" id="IPR013766">
    <property type="entry name" value="Thioredoxin_domain"/>
</dbReference>
<comment type="similarity">
    <text evidence="8">Belongs to the peroxiredoxin family. BCP/PrxQ subfamily.</text>
</comment>
<comment type="catalytic activity">
    <reaction evidence="9">
        <text>a hydroperoxide + [thioredoxin]-dithiol = an alcohol + [thioredoxin]-disulfide + H2O</text>
        <dbReference type="Rhea" id="RHEA:62620"/>
        <dbReference type="Rhea" id="RHEA-COMP:10698"/>
        <dbReference type="Rhea" id="RHEA-COMP:10700"/>
        <dbReference type="ChEBI" id="CHEBI:15377"/>
        <dbReference type="ChEBI" id="CHEBI:29950"/>
        <dbReference type="ChEBI" id="CHEBI:30879"/>
        <dbReference type="ChEBI" id="CHEBI:35924"/>
        <dbReference type="ChEBI" id="CHEBI:50058"/>
        <dbReference type="EC" id="1.11.1.24"/>
    </reaction>
</comment>
<dbReference type="HOGENOM" id="CLU_042529_5_0_1"/>
<evidence type="ECO:0000256" key="7">
    <source>
        <dbReference type="ARBA" id="ARBA00032824"/>
    </source>
</evidence>
<dbReference type="PANTHER" id="PTHR42801">
    <property type="entry name" value="THIOREDOXIN-DEPENDENT PEROXIDE REDUCTASE"/>
    <property type="match status" value="1"/>
</dbReference>
<evidence type="ECO:0000259" key="10">
    <source>
        <dbReference type="PROSITE" id="PS51352"/>
    </source>
</evidence>
<name>W2RV59_CYPE1</name>
<sequence>MSLSEELSKVYDIFHTTAPPALTVPVRDATSSIKAAFDPSKAIQPGHQFPSFSLDDANHHTVTSESLLSKGPLLITFYRGSWCPFCNLTLRAYQQHLQAFRKRGVQFVAITPELPDTSISSVEKQELEYPVLSDVGCKLARQLGIVWAQPDTMRPIFDHLGVDWDKDYGNGASERLEVPIPATILVGKDSVVMETFIEANYHERLDPEIALSWLDKHQL</sequence>
<dbReference type="GO" id="GO:0045454">
    <property type="term" value="P:cell redox homeostasis"/>
    <property type="evidence" value="ECO:0007669"/>
    <property type="project" value="TreeGrafter"/>
</dbReference>
<evidence type="ECO:0000313" key="12">
    <source>
        <dbReference type="Proteomes" id="UP000030752"/>
    </source>
</evidence>
<dbReference type="GO" id="GO:0034599">
    <property type="term" value="P:cellular response to oxidative stress"/>
    <property type="evidence" value="ECO:0007669"/>
    <property type="project" value="TreeGrafter"/>
</dbReference>
<dbReference type="VEuPathDB" id="FungiDB:HMPREF1541_05820"/>
<protein>
    <recommendedName>
        <fullName evidence="1">thioredoxin-dependent peroxiredoxin</fullName>
        <ecNumber evidence="1">1.11.1.24</ecNumber>
    </recommendedName>
    <alternativeName>
        <fullName evidence="7">Thioredoxin peroxidase</fullName>
    </alternativeName>
</protein>